<dbReference type="InterPro" id="IPR002293">
    <property type="entry name" value="AA/rel_permease1"/>
</dbReference>
<feature type="transmembrane region" description="Helical" evidence="6">
    <location>
        <begin position="50"/>
        <end position="73"/>
    </location>
</feature>
<feature type="transmembrane region" description="Helical" evidence="6">
    <location>
        <begin position="275"/>
        <end position="301"/>
    </location>
</feature>
<keyword evidence="4 6" id="KW-1133">Transmembrane helix</keyword>
<dbReference type="PANTHER" id="PTHR42770:SF7">
    <property type="entry name" value="MEMBRANE PROTEIN"/>
    <property type="match status" value="1"/>
</dbReference>
<keyword evidence="8" id="KW-1185">Reference proteome</keyword>
<feature type="transmembrane region" description="Helical" evidence="6">
    <location>
        <begin position="154"/>
        <end position="175"/>
    </location>
</feature>
<proteinExistence type="predicted"/>
<evidence type="ECO:0000256" key="1">
    <source>
        <dbReference type="ARBA" id="ARBA00004651"/>
    </source>
</evidence>
<comment type="subcellular location">
    <subcellularLocation>
        <location evidence="1">Cell membrane</location>
        <topology evidence="1">Multi-pass membrane protein</topology>
    </subcellularLocation>
</comment>
<evidence type="ECO:0000256" key="4">
    <source>
        <dbReference type="ARBA" id="ARBA00022989"/>
    </source>
</evidence>
<comment type="caution">
    <text evidence="7">The sequence shown here is derived from an EMBL/GenBank/DDBJ whole genome shotgun (WGS) entry which is preliminary data.</text>
</comment>
<accession>A0A7W7GNH8</accession>
<feature type="transmembrane region" description="Helical" evidence="6">
    <location>
        <begin position="329"/>
        <end position="354"/>
    </location>
</feature>
<keyword evidence="5 6" id="KW-0472">Membrane</keyword>
<feature type="transmembrane region" description="Helical" evidence="6">
    <location>
        <begin position="20"/>
        <end position="44"/>
    </location>
</feature>
<dbReference type="GO" id="GO:0005886">
    <property type="term" value="C:plasma membrane"/>
    <property type="evidence" value="ECO:0007669"/>
    <property type="project" value="UniProtKB-SubCell"/>
</dbReference>
<feature type="transmembrane region" description="Helical" evidence="6">
    <location>
        <begin position="94"/>
        <end position="122"/>
    </location>
</feature>
<feature type="transmembrane region" description="Helical" evidence="6">
    <location>
        <begin position="360"/>
        <end position="378"/>
    </location>
</feature>
<evidence type="ECO:0000256" key="3">
    <source>
        <dbReference type="ARBA" id="ARBA00022692"/>
    </source>
</evidence>
<keyword evidence="3 6" id="KW-0812">Transmembrane</keyword>
<organism evidence="7 8">
    <name type="scientific">Micrococcus cohnii</name>
    <dbReference type="NCBI Taxonomy" id="993416"/>
    <lineage>
        <taxon>Bacteria</taxon>
        <taxon>Bacillati</taxon>
        <taxon>Actinomycetota</taxon>
        <taxon>Actinomycetes</taxon>
        <taxon>Micrococcales</taxon>
        <taxon>Micrococcaceae</taxon>
        <taxon>Micrococcus</taxon>
    </lineage>
</organism>
<reference evidence="7 8" key="1">
    <citation type="submission" date="2020-08" db="EMBL/GenBank/DDBJ databases">
        <title>Sequencing the genomes of 1000 actinobacteria strains.</title>
        <authorList>
            <person name="Klenk H.-P."/>
        </authorList>
    </citation>
    <scope>NUCLEOTIDE SEQUENCE [LARGE SCALE GENOMIC DNA]</scope>
    <source>
        <strain evidence="7 8">DSM 23974</strain>
    </source>
</reference>
<sequence length="437" mass="43542">MTSSPAAAPRHPARLRLPGAVAIGLGSMIGAGAFTALGIAASVTGGSAPLLFTALALAVLTAACNALSTAQLATVHPDSGGTYVYGRRQLSAWAGFLAGWGFVTGKTASVAAMAMTVGLYVFPDNPGPARAAAVGAVLVLTAVALAGATRTAQVTVALLVPVVAVLGLTIASGLIGSPVTGSADEATGLAEASPASVLTAAGLLFFAFAGYARVATMGEEVERPRRTVPRAVLIALTVVVLLYVLLAAALLRILGPAGLAVSPAPVRAALEASLGAGWGLAALVAAALACAGAMLNLLAGISRTAMAMARQADLPRPLTRTSDRTGVPWVGQVAVAVAVCLLVLTTDVLTVVGFSSFGVLVYYAVANLAALTLGPVPGSGREHARRPLRVLRAVNVLGVVLCAALAFMLPPLSVLAMLGLFLVGVGGRAYVLAGRSH</sequence>
<feature type="transmembrane region" description="Helical" evidence="6">
    <location>
        <begin position="415"/>
        <end position="433"/>
    </location>
</feature>
<dbReference type="PIRSF" id="PIRSF006060">
    <property type="entry name" value="AA_transporter"/>
    <property type="match status" value="1"/>
</dbReference>
<feature type="transmembrane region" description="Helical" evidence="6">
    <location>
        <begin position="390"/>
        <end position="409"/>
    </location>
</feature>
<dbReference type="GO" id="GO:0022857">
    <property type="term" value="F:transmembrane transporter activity"/>
    <property type="evidence" value="ECO:0007669"/>
    <property type="project" value="InterPro"/>
</dbReference>
<keyword evidence="2" id="KW-1003">Cell membrane</keyword>
<dbReference type="Gene3D" id="1.20.1740.10">
    <property type="entry name" value="Amino acid/polyamine transporter I"/>
    <property type="match status" value="1"/>
</dbReference>
<feature type="transmembrane region" description="Helical" evidence="6">
    <location>
        <begin position="195"/>
        <end position="212"/>
    </location>
</feature>
<evidence type="ECO:0000256" key="2">
    <source>
        <dbReference type="ARBA" id="ARBA00022475"/>
    </source>
</evidence>
<dbReference type="PANTHER" id="PTHR42770">
    <property type="entry name" value="AMINO ACID TRANSPORTER-RELATED"/>
    <property type="match status" value="1"/>
</dbReference>
<protein>
    <submittedName>
        <fullName evidence="7">APA family basic amino acid/polyamine antiporter</fullName>
    </submittedName>
</protein>
<dbReference type="RefSeq" id="WP_184241210.1">
    <property type="nucleotide sequence ID" value="NZ_JACHNA010000001.1"/>
</dbReference>
<evidence type="ECO:0000313" key="8">
    <source>
        <dbReference type="Proteomes" id="UP000540191"/>
    </source>
</evidence>
<gene>
    <name evidence="7" type="ORF">HDA30_000860</name>
</gene>
<dbReference type="Pfam" id="PF13520">
    <property type="entry name" value="AA_permease_2"/>
    <property type="match status" value="1"/>
</dbReference>
<evidence type="ECO:0000256" key="6">
    <source>
        <dbReference type="SAM" id="Phobius"/>
    </source>
</evidence>
<feature type="transmembrane region" description="Helical" evidence="6">
    <location>
        <begin position="128"/>
        <end position="147"/>
    </location>
</feature>
<feature type="transmembrane region" description="Helical" evidence="6">
    <location>
        <begin position="232"/>
        <end position="255"/>
    </location>
</feature>
<dbReference type="AlphaFoldDB" id="A0A7W7GNH8"/>
<dbReference type="InterPro" id="IPR050367">
    <property type="entry name" value="APC_superfamily"/>
</dbReference>
<evidence type="ECO:0000313" key="7">
    <source>
        <dbReference type="EMBL" id="MBB4735352.1"/>
    </source>
</evidence>
<evidence type="ECO:0000256" key="5">
    <source>
        <dbReference type="ARBA" id="ARBA00023136"/>
    </source>
</evidence>
<dbReference type="EMBL" id="JACHNA010000001">
    <property type="protein sequence ID" value="MBB4735352.1"/>
    <property type="molecule type" value="Genomic_DNA"/>
</dbReference>
<name>A0A7W7GNH8_9MICC</name>
<dbReference type="Proteomes" id="UP000540191">
    <property type="component" value="Unassembled WGS sequence"/>
</dbReference>